<feature type="compositionally biased region" description="Polar residues" evidence="1">
    <location>
        <begin position="80"/>
        <end position="100"/>
    </location>
</feature>
<feature type="domain" description="WW" evidence="2">
    <location>
        <begin position="14"/>
        <end position="35"/>
    </location>
</feature>
<reference evidence="4 5" key="2">
    <citation type="submission" date="2024-05" db="EMBL/GenBank/DDBJ databases">
        <authorList>
            <person name="Chen Y."/>
            <person name="Shah S."/>
            <person name="Dougan E. K."/>
            <person name="Thang M."/>
            <person name="Chan C."/>
        </authorList>
    </citation>
    <scope>NUCLEOTIDE SEQUENCE [LARGE SCALE GENOMIC DNA]</scope>
</reference>
<evidence type="ECO:0000313" key="3">
    <source>
        <dbReference type="EMBL" id="CAI4015783.1"/>
    </source>
</evidence>
<dbReference type="PROSITE" id="PS50020">
    <property type="entry name" value="WW_DOMAIN_2"/>
    <property type="match status" value="1"/>
</dbReference>
<reference evidence="3" key="1">
    <citation type="submission" date="2022-10" db="EMBL/GenBank/DDBJ databases">
        <authorList>
            <person name="Chen Y."/>
            <person name="Dougan E. K."/>
            <person name="Chan C."/>
            <person name="Rhodes N."/>
            <person name="Thang M."/>
        </authorList>
    </citation>
    <scope>NUCLEOTIDE SEQUENCE</scope>
</reference>
<dbReference type="AlphaFoldDB" id="A0A9P1DVV4"/>
<keyword evidence="5" id="KW-1185">Reference proteome</keyword>
<evidence type="ECO:0000256" key="1">
    <source>
        <dbReference type="SAM" id="MobiDB-lite"/>
    </source>
</evidence>
<feature type="region of interest" description="Disordered" evidence="1">
    <location>
        <begin position="72"/>
        <end position="102"/>
    </location>
</feature>
<dbReference type="CDD" id="cd00201">
    <property type="entry name" value="WW"/>
    <property type="match status" value="1"/>
</dbReference>
<evidence type="ECO:0000313" key="5">
    <source>
        <dbReference type="Proteomes" id="UP001152797"/>
    </source>
</evidence>
<sequence>MMRSSDRLNGNNGENRRTFYFHVETRQTTWEDPSELIMGQLALEVEMLNLAFDLPRTPSEPEGSQPIAEVVEVSEETCEQSHPSTASAASAQSWLPSQLPSPRRTRLSAASLGAMEHLQEALVIAEPAIANMDQEVCG</sequence>
<dbReference type="Gene3D" id="2.20.70.10">
    <property type="match status" value="1"/>
</dbReference>
<dbReference type="Proteomes" id="UP001152797">
    <property type="component" value="Unassembled WGS sequence"/>
</dbReference>
<name>A0A9P1DVV4_9DINO</name>
<dbReference type="InterPro" id="IPR001202">
    <property type="entry name" value="WW_dom"/>
</dbReference>
<proteinExistence type="predicted"/>
<dbReference type="InterPro" id="IPR036020">
    <property type="entry name" value="WW_dom_sf"/>
</dbReference>
<gene>
    <name evidence="3" type="ORF">C1SCF055_LOCUS40591</name>
</gene>
<dbReference type="EMBL" id="CAMXCT020006550">
    <property type="protein sequence ID" value="CAL1169158.1"/>
    <property type="molecule type" value="Genomic_DNA"/>
</dbReference>
<dbReference type="EMBL" id="CAMXCT010006550">
    <property type="protein sequence ID" value="CAI4015783.1"/>
    <property type="molecule type" value="Genomic_DNA"/>
</dbReference>
<organism evidence="3">
    <name type="scientific">Cladocopium goreaui</name>
    <dbReference type="NCBI Taxonomy" id="2562237"/>
    <lineage>
        <taxon>Eukaryota</taxon>
        <taxon>Sar</taxon>
        <taxon>Alveolata</taxon>
        <taxon>Dinophyceae</taxon>
        <taxon>Suessiales</taxon>
        <taxon>Symbiodiniaceae</taxon>
        <taxon>Cladocopium</taxon>
    </lineage>
</organism>
<comment type="caution">
    <text evidence="3">The sequence shown here is derived from an EMBL/GenBank/DDBJ whole genome shotgun (WGS) entry which is preliminary data.</text>
</comment>
<dbReference type="SUPFAM" id="SSF51045">
    <property type="entry name" value="WW domain"/>
    <property type="match status" value="1"/>
</dbReference>
<evidence type="ECO:0000259" key="2">
    <source>
        <dbReference type="PROSITE" id="PS50020"/>
    </source>
</evidence>
<accession>A0A9P1DVV4</accession>
<dbReference type="EMBL" id="CAMXCT030006550">
    <property type="protein sequence ID" value="CAL4803095.1"/>
    <property type="molecule type" value="Genomic_DNA"/>
</dbReference>
<protein>
    <recommendedName>
        <fullName evidence="2">WW domain-containing protein</fullName>
    </recommendedName>
</protein>
<evidence type="ECO:0000313" key="4">
    <source>
        <dbReference type="EMBL" id="CAL4803095.1"/>
    </source>
</evidence>